<evidence type="ECO:0000256" key="3">
    <source>
        <dbReference type="ARBA" id="ARBA00007971"/>
    </source>
</evidence>
<evidence type="ECO:0000256" key="8">
    <source>
        <dbReference type="ARBA" id="ARBA00023143"/>
    </source>
</evidence>
<dbReference type="InterPro" id="IPR045851">
    <property type="entry name" value="AMP-bd_C_sf"/>
</dbReference>
<feature type="domain" description="Flagellar M-ring N-terminal" evidence="11">
    <location>
        <begin position="46"/>
        <end position="220"/>
    </location>
</feature>
<dbReference type="GO" id="GO:0071973">
    <property type="term" value="P:bacterial-type flagellum-dependent cell motility"/>
    <property type="evidence" value="ECO:0007669"/>
    <property type="project" value="InterPro"/>
</dbReference>
<evidence type="ECO:0000256" key="2">
    <source>
        <dbReference type="ARBA" id="ARBA00004651"/>
    </source>
</evidence>
<dbReference type="InterPro" id="IPR013556">
    <property type="entry name" value="Flag_M-ring_C"/>
</dbReference>
<evidence type="ECO:0000259" key="11">
    <source>
        <dbReference type="Pfam" id="PF01514"/>
    </source>
</evidence>
<dbReference type="GO" id="GO:0005886">
    <property type="term" value="C:plasma membrane"/>
    <property type="evidence" value="ECO:0007669"/>
    <property type="project" value="UniProtKB-SubCell"/>
</dbReference>
<dbReference type="RefSeq" id="WP_101330360.1">
    <property type="nucleotide sequence ID" value="NZ_PJNH01000001.1"/>
</dbReference>
<evidence type="ECO:0000313" key="13">
    <source>
        <dbReference type="EMBL" id="PKR78617.1"/>
    </source>
</evidence>
<evidence type="ECO:0000256" key="5">
    <source>
        <dbReference type="ARBA" id="ARBA00022692"/>
    </source>
</evidence>
<accession>A0A2I0QW93</accession>
<keyword evidence="6 10" id="KW-1133">Transmembrane helix</keyword>
<dbReference type="Pfam" id="PF08345">
    <property type="entry name" value="YscJ_FliF_C"/>
    <property type="match status" value="1"/>
</dbReference>
<dbReference type="InterPro" id="IPR006182">
    <property type="entry name" value="FliF_N_dom"/>
</dbReference>
<comment type="function">
    <text evidence="9">The M ring may be actively involved in energy transduction.</text>
</comment>
<dbReference type="PRINTS" id="PR01009">
    <property type="entry name" value="FLGMRINGFLIF"/>
</dbReference>
<sequence length="526" mass="59230">MNETVNKYRSQITEFWKTRTNIQKSGIIGGVLAIIILIVAVTFMASSPRMVPLYSNLSLQEAGQLKTELDEQGITYEIENGGSTILVPEAQSDGLLVDFASRGIPNSGNIDYSFFSDNVSWGMTDEERQIIEVDAMQTELSQLIQNIEGISDARVLINRARETIFVGEEQEQSSASIVLSTDYGYEFNQNQVQGLYHLVSKAVPNLSPEDIVIMNQYFEYYDLDGSGGQGSGSTYAEHQQIKKDIEKDIQRRVQKLLGTMIGQDKVVVSVTTDVDFAQENRVEEIVEPVDMESMEGLPVSVDRITETYTGYDGNQMVEGEGDIPELPATEDQEELSEYEMVRETINNEFNRIRSEIVESPYEVRDLGIQVAVDNTVEENNEVVTLNEAEQVAVEEDIQSILSSVIQTSISSNVEDLNPADKVSIVFQEFSGTPDFGDRPTGIPTWFYIVGAILILAIVVLVFFLLRNRDRRVDSEEVVQTETTEIEDYSMEENQSESTIRRKRLENLAKEKPDEFAKLLRTWISED</sequence>
<evidence type="ECO:0000313" key="14">
    <source>
        <dbReference type="Proteomes" id="UP000243524"/>
    </source>
</evidence>
<organism evidence="13 14">
    <name type="scientific">Halalkalibacillus sediminis</name>
    <dbReference type="NCBI Taxonomy" id="2018042"/>
    <lineage>
        <taxon>Bacteria</taxon>
        <taxon>Bacillati</taxon>
        <taxon>Bacillota</taxon>
        <taxon>Bacilli</taxon>
        <taxon>Bacillales</taxon>
        <taxon>Bacillaceae</taxon>
        <taxon>Halalkalibacillus</taxon>
    </lineage>
</organism>
<feature type="transmembrane region" description="Helical" evidence="10">
    <location>
        <begin position="445"/>
        <end position="465"/>
    </location>
</feature>
<comment type="similarity">
    <text evidence="3 9">Belongs to the FliF family.</text>
</comment>
<dbReference type="OrthoDB" id="9807026at2"/>
<feature type="domain" description="Flagellar M-ring C-terminal" evidence="12">
    <location>
        <begin position="257"/>
        <end position="396"/>
    </location>
</feature>
<keyword evidence="13" id="KW-0282">Flagellum</keyword>
<dbReference type="PANTHER" id="PTHR30046:SF0">
    <property type="entry name" value="FLAGELLAR M-RING PROTEIN"/>
    <property type="match status" value="1"/>
</dbReference>
<feature type="transmembrane region" description="Helical" evidence="10">
    <location>
        <begin position="26"/>
        <end position="45"/>
    </location>
</feature>
<evidence type="ECO:0000256" key="6">
    <source>
        <dbReference type="ARBA" id="ARBA00022989"/>
    </source>
</evidence>
<protein>
    <recommendedName>
        <fullName evidence="9">Flagellar M-ring protein</fullName>
    </recommendedName>
</protein>
<reference evidence="13 14" key="1">
    <citation type="submission" date="2017-06" db="EMBL/GenBank/DDBJ databases">
        <title>the draft geome sequence of Illustriluteabacillus marina B3227.</title>
        <authorList>
            <person name="He R.-H."/>
            <person name="Du Z.-J."/>
        </authorList>
    </citation>
    <scope>NUCLEOTIDE SEQUENCE [LARGE SCALE GENOMIC DNA]</scope>
    <source>
        <strain evidence="13 14">B3227</strain>
    </source>
</reference>
<keyword evidence="14" id="KW-1185">Reference proteome</keyword>
<dbReference type="Gene3D" id="3.30.300.30">
    <property type="match status" value="1"/>
</dbReference>
<evidence type="ECO:0000256" key="1">
    <source>
        <dbReference type="ARBA" id="ARBA00004117"/>
    </source>
</evidence>
<keyword evidence="13" id="KW-0966">Cell projection</keyword>
<keyword evidence="5 10" id="KW-0812">Transmembrane</keyword>
<dbReference type="InterPro" id="IPR000067">
    <property type="entry name" value="FlgMring_FliF"/>
</dbReference>
<keyword evidence="4" id="KW-1003">Cell membrane</keyword>
<evidence type="ECO:0000256" key="4">
    <source>
        <dbReference type="ARBA" id="ARBA00022475"/>
    </source>
</evidence>
<keyword evidence="13" id="KW-0969">Cilium</keyword>
<dbReference type="PANTHER" id="PTHR30046">
    <property type="entry name" value="FLAGELLAR M-RING PROTEIN"/>
    <property type="match status" value="1"/>
</dbReference>
<dbReference type="InterPro" id="IPR043427">
    <property type="entry name" value="YscJ/FliF"/>
</dbReference>
<name>A0A2I0QW93_9BACI</name>
<evidence type="ECO:0000256" key="9">
    <source>
        <dbReference type="PIRNR" id="PIRNR004862"/>
    </source>
</evidence>
<dbReference type="AlphaFoldDB" id="A0A2I0QW93"/>
<evidence type="ECO:0000259" key="12">
    <source>
        <dbReference type="Pfam" id="PF08345"/>
    </source>
</evidence>
<proteinExistence type="inferred from homology"/>
<keyword evidence="7 10" id="KW-0472">Membrane</keyword>
<comment type="caution">
    <text evidence="13">The sequence shown here is derived from an EMBL/GenBank/DDBJ whole genome shotgun (WGS) entry which is preliminary data.</text>
</comment>
<dbReference type="Pfam" id="PF01514">
    <property type="entry name" value="YscJ_FliF"/>
    <property type="match status" value="1"/>
</dbReference>
<dbReference type="NCBIfam" id="TIGR00206">
    <property type="entry name" value="fliF"/>
    <property type="match status" value="1"/>
</dbReference>
<comment type="subcellular location">
    <subcellularLocation>
        <location evidence="1 9">Bacterial flagellum basal body</location>
    </subcellularLocation>
    <subcellularLocation>
        <location evidence="2">Cell membrane</location>
        <topology evidence="2">Multi-pass membrane protein</topology>
    </subcellularLocation>
</comment>
<dbReference type="PIRSF" id="PIRSF004862">
    <property type="entry name" value="FliF"/>
    <property type="match status" value="1"/>
</dbReference>
<evidence type="ECO:0000256" key="7">
    <source>
        <dbReference type="ARBA" id="ARBA00023136"/>
    </source>
</evidence>
<dbReference type="Proteomes" id="UP000243524">
    <property type="component" value="Unassembled WGS sequence"/>
</dbReference>
<dbReference type="EMBL" id="PJNH01000001">
    <property type="protein sequence ID" value="PKR78617.1"/>
    <property type="molecule type" value="Genomic_DNA"/>
</dbReference>
<dbReference type="GO" id="GO:0009431">
    <property type="term" value="C:bacterial-type flagellum basal body, MS ring"/>
    <property type="evidence" value="ECO:0007669"/>
    <property type="project" value="InterPro"/>
</dbReference>
<keyword evidence="8 9" id="KW-0975">Bacterial flagellum</keyword>
<gene>
    <name evidence="13" type="ORF">CEY16_02350</name>
</gene>
<dbReference type="GO" id="GO:0003774">
    <property type="term" value="F:cytoskeletal motor activity"/>
    <property type="evidence" value="ECO:0007669"/>
    <property type="project" value="InterPro"/>
</dbReference>
<evidence type="ECO:0000256" key="10">
    <source>
        <dbReference type="SAM" id="Phobius"/>
    </source>
</evidence>